<dbReference type="GO" id="GO:0016879">
    <property type="term" value="F:ligase activity, forming carbon-nitrogen bonds"/>
    <property type="evidence" value="ECO:0007669"/>
    <property type="project" value="TreeGrafter"/>
</dbReference>
<feature type="domain" description="ATP-grasp" evidence="5">
    <location>
        <begin position="173"/>
        <end position="437"/>
    </location>
</feature>
<proteinExistence type="predicted"/>
<dbReference type="EMBL" id="JAAZAL010000065">
    <property type="protein sequence ID" value="NLE30988.1"/>
    <property type="molecule type" value="Genomic_DNA"/>
</dbReference>
<evidence type="ECO:0000313" key="6">
    <source>
        <dbReference type="EMBL" id="NLE30988.1"/>
    </source>
</evidence>
<dbReference type="PANTHER" id="PTHR21621:SF0">
    <property type="entry name" value="BETA-CITRYLGLUTAMATE SYNTHASE B-RELATED"/>
    <property type="match status" value="1"/>
</dbReference>
<organism evidence="6 7">
    <name type="scientific">Candidatus Dojkabacteria bacterium</name>
    <dbReference type="NCBI Taxonomy" id="2099670"/>
    <lineage>
        <taxon>Bacteria</taxon>
        <taxon>Candidatus Dojkabacteria</taxon>
    </lineage>
</organism>
<sequence length="563" mass="63958">MLKTIQGLNLESELSKVIISLEGNNIGDVTQLLDKISSFHPIFINEYLISPEKLVITSALPFLWREAGDSLNKLSKQEITYDQANEIVVDDLIKKRIKSMSTISLLNSCIKANIEITPTIIETAVLDKQDADPGSNRYYTFGCGKGNQITCSGASTRDAHIAQKIQRDKWATNRFIERMQLPLPKWELLPNKSYIEKIWEQYSKPLVIKPTGLTAGKGVTVGINSIERAKQAYDDALLSIDSKVRNQWQTKVMIQEQVKGEDYRLLVIDGNLEVVTKRIPAFIIGDGIKNVKELIEEQNSDPRRDTLNPSHILKPIKFDKPLNDCLKDQNLTLDSVPAKDEQIFVRKVASMSQGGITQDFTDSVSKEIKAIVESIAYSLHAFTLGVDVMCLDISKSLTKDNGAILEVNTMPETYLNLYPVLGQTREYVADIYIEKLLKDNKCQKIVVIGQSKDDLPTLLRKKSLIKKDDTVGEIIEDRYLVNGMLMNSKLEKWRATQAIKCNAMLDVIILHYRNWKEVEEYGLGFNKIDSVYITKDQSLDKENSKILKRYKRKKLINKIKRIE</sequence>
<evidence type="ECO:0000259" key="5">
    <source>
        <dbReference type="PROSITE" id="PS50975"/>
    </source>
</evidence>
<dbReference type="AlphaFoldDB" id="A0A847ETT5"/>
<dbReference type="PROSITE" id="PS50975">
    <property type="entry name" value="ATP_GRASP"/>
    <property type="match status" value="1"/>
</dbReference>
<evidence type="ECO:0000256" key="1">
    <source>
        <dbReference type="ARBA" id="ARBA00022598"/>
    </source>
</evidence>
<evidence type="ECO:0000256" key="3">
    <source>
        <dbReference type="ARBA" id="ARBA00022840"/>
    </source>
</evidence>
<keyword evidence="3 4" id="KW-0067">ATP-binding</keyword>
<reference evidence="6 7" key="1">
    <citation type="journal article" date="2020" name="Biotechnol. Biofuels">
        <title>New insights from the biogas microbiome by comprehensive genome-resolved metagenomics of nearly 1600 species originating from multiple anaerobic digesters.</title>
        <authorList>
            <person name="Campanaro S."/>
            <person name="Treu L."/>
            <person name="Rodriguez-R L.M."/>
            <person name="Kovalovszki A."/>
            <person name="Ziels R.M."/>
            <person name="Maus I."/>
            <person name="Zhu X."/>
            <person name="Kougias P.G."/>
            <person name="Basile A."/>
            <person name="Luo G."/>
            <person name="Schluter A."/>
            <person name="Konstantinidis K.T."/>
            <person name="Angelidaki I."/>
        </authorList>
    </citation>
    <scope>NUCLEOTIDE SEQUENCE [LARGE SCALE GENOMIC DNA]</scope>
    <source>
        <strain evidence="6">AS06rmzACSIP_421</strain>
    </source>
</reference>
<accession>A0A847ETT5</accession>
<dbReference type="InterPro" id="IPR011761">
    <property type="entry name" value="ATP-grasp"/>
</dbReference>
<dbReference type="PANTHER" id="PTHR21621">
    <property type="entry name" value="RIBOSOMAL PROTEIN S6 MODIFICATION PROTEIN"/>
    <property type="match status" value="1"/>
</dbReference>
<evidence type="ECO:0000256" key="2">
    <source>
        <dbReference type="ARBA" id="ARBA00022741"/>
    </source>
</evidence>
<keyword evidence="1" id="KW-0436">Ligase</keyword>
<dbReference type="Proteomes" id="UP000554004">
    <property type="component" value="Unassembled WGS sequence"/>
</dbReference>
<dbReference type="InterPro" id="IPR020561">
    <property type="entry name" value="PRibGlycinamid_synth_ATP-grasp"/>
</dbReference>
<comment type="caution">
    <text evidence="6">The sequence shown here is derived from an EMBL/GenBank/DDBJ whole genome shotgun (WGS) entry which is preliminary data.</text>
</comment>
<name>A0A847ETT5_9BACT</name>
<dbReference type="SUPFAM" id="SSF56059">
    <property type="entry name" value="Glutathione synthetase ATP-binding domain-like"/>
    <property type="match status" value="1"/>
</dbReference>
<dbReference type="GO" id="GO:0005524">
    <property type="term" value="F:ATP binding"/>
    <property type="evidence" value="ECO:0007669"/>
    <property type="project" value="UniProtKB-UniRule"/>
</dbReference>
<dbReference type="GO" id="GO:0005737">
    <property type="term" value="C:cytoplasm"/>
    <property type="evidence" value="ECO:0007669"/>
    <property type="project" value="TreeGrafter"/>
</dbReference>
<gene>
    <name evidence="6" type="ORF">GX618_01805</name>
</gene>
<evidence type="ECO:0000256" key="4">
    <source>
        <dbReference type="PROSITE-ProRule" id="PRU00409"/>
    </source>
</evidence>
<dbReference type="GO" id="GO:0046872">
    <property type="term" value="F:metal ion binding"/>
    <property type="evidence" value="ECO:0007669"/>
    <property type="project" value="InterPro"/>
</dbReference>
<dbReference type="Pfam" id="PF01071">
    <property type="entry name" value="GARS_A"/>
    <property type="match status" value="1"/>
</dbReference>
<keyword evidence="2 4" id="KW-0547">Nucleotide-binding</keyword>
<evidence type="ECO:0000313" key="7">
    <source>
        <dbReference type="Proteomes" id="UP000554004"/>
    </source>
</evidence>
<protein>
    <submittedName>
        <fullName evidence="6">ATP-grasp domain-containing protein</fullName>
    </submittedName>
</protein>
<dbReference type="Gene3D" id="3.30.470.20">
    <property type="entry name" value="ATP-grasp fold, B domain"/>
    <property type="match status" value="2"/>
</dbReference>